<feature type="transmembrane region" description="Helical" evidence="7">
    <location>
        <begin position="254"/>
        <end position="276"/>
    </location>
</feature>
<evidence type="ECO:0000313" key="9">
    <source>
        <dbReference type="EMBL" id="MCO1333246.1"/>
    </source>
</evidence>
<dbReference type="SUPFAM" id="SSF103473">
    <property type="entry name" value="MFS general substrate transporter"/>
    <property type="match status" value="1"/>
</dbReference>
<evidence type="ECO:0000256" key="5">
    <source>
        <dbReference type="ARBA" id="ARBA00022989"/>
    </source>
</evidence>
<keyword evidence="5 7" id="KW-1133">Transmembrane helix</keyword>
<feature type="transmembrane region" description="Helical" evidence="7">
    <location>
        <begin position="66"/>
        <end position="86"/>
    </location>
</feature>
<dbReference type="EMBL" id="JALBWM010000006">
    <property type="protein sequence ID" value="MCO1333246.1"/>
    <property type="molecule type" value="Genomic_DNA"/>
</dbReference>
<evidence type="ECO:0000259" key="8">
    <source>
        <dbReference type="PROSITE" id="PS50850"/>
    </source>
</evidence>
<dbReference type="Gene3D" id="1.20.1250.20">
    <property type="entry name" value="MFS general substrate transporter like domains"/>
    <property type="match status" value="1"/>
</dbReference>
<reference evidence="9" key="1">
    <citation type="journal article" date="2022" name="Arch. Microbiol.">
        <title>Microbulbifer okhotskensis sp. nov., isolated from a deep bottom sediment of the Okhotsk Sea.</title>
        <authorList>
            <person name="Romanenko L."/>
            <person name="Kurilenko V."/>
            <person name="Otstavnykh N."/>
            <person name="Velansky P."/>
            <person name="Isaeva M."/>
            <person name="Mikhailov V."/>
        </authorList>
    </citation>
    <scope>NUCLEOTIDE SEQUENCE</scope>
    <source>
        <strain evidence="9">OS29</strain>
    </source>
</reference>
<evidence type="ECO:0000256" key="2">
    <source>
        <dbReference type="ARBA" id="ARBA00022448"/>
    </source>
</evidence>
<evidence type="ECO:0000313" key="10">
    <source>
        <dbReference type="Proteomes" id="UP001139028"/>
    </source>
</evidence>
<dbReference type="Pfam" id="PF07690">
    <property type="entry name" value="MFS_1"/>
    <property type="match status" value="1"/>
</dbReference>
<proteinExistence type="predicted"/>
<feature type="transmembrane region" description="Helical" evidence="7">
    <location>
        <begin position="223"/>
        <end position="242"/>
    </location>
</feature>
<comment type="subcellular location">
    <subcellularLocation>
        <location evidence="1">Cell membrane</location>
        <topology evidence="1">Multi-pass membrane protein</topology>
    </subcellularLocation>
</comment>
<feature type="transmembrane region" description="Helical" evidence="7">
    <location>
        <begin position="133"/>
        <end position="150"/>
    </location>
</feature>
<accession>A0A9X2EPK4</accession>
<feature type="transmembrane region" description="Helical" evidence="7">
    <location>
        <begin position="359"/>
        <end position="380"/>
    </location>
</feature>
<evidence type="ECO:0000256" key="4">
    <source>
        <dbReference type="ARBA" id="ARBA00022692"/>
    </source>
</evidence>
<dbReference type="InterPro" id="IPR011701">
    <property type="entry name" value="MFS"/>
</dbReference>
<protein>
    <submittedName>
        <fullName evidence="9">MFS transporter</fullName>
    </submittedName>
</protein>
<keyword evidence="6 7" id="KW-0472">Membrane</keyword>
<dbReference type="Proteomes" id="UP001139028">
    <property type="component" value="Unassembled WGS sequence"/>
</dbReference>
<keyword evidence="4 7" id="KW-0812">Transmembrane</keyword>
<feature type="transmembrane region" description="Helical" evidence="7">
    <location>
        <begin position="330"/>
        <end position="353"/>
    </location>
</feature>
<feature type="transmembrane region" description="Helical" evidence="7">
    <location>
        <begin position="12"/>
        <end position="31"/>
    </location>
</feature>
<gene>
    <name evidence="9" type="ORF">MO867_02725</name>
</gene>
<keyword evidence="3" id="KW-1003">Cell membrane</keyword>
<dbReference type="SUPFAM" id="SSF69593">
    <property type="entry name" value="Glycerol-3-phosphate (1)-acyltransferase"/>
    <property type="match status" value="1"/>
</dbReference>
<dbReference type="InterPro" id="IPR020846">
    <property type="entry name" value="MFS_dom"/>
</dbReference>
<evidence type="ECO:0000256" key="6">
    <source>
        <dbReference type="ARBA" id="ARBA00023136"/>
    </source>
</evidence>
<dbReference type="CDD" id="cd06173">
    <property type="entry name" value="MFS_MefA_like"/>
    <property type="match status" value="1"/>
</dbReference>
<evidence type="ECO:0000256" key="3">
    <source>
        <dbReference type="ARBA" id="ARBA00022475"/>
    </source>
</evidence>
<dbReference type="AlphaFoldDB" id="A0A9X2EPK4"/>
<name>A0A9X2EPK4_9GAMM</name>
<organism evidence="9 10">
    <name type="scientific">Microbulbifer okhotskensis</name>
    <dbReference type="NCBI Taxonomy" id="2926617"/>
    <lineage>
        <taxon>Bacteria</taxon>
        <taxon>Pseudomonadati</taxon>
        <taxon>Pseudomonadota</taxon>
        <taxon>Gammaproteobacteria</taxon>
        <taxon>Cellvibrionales</taxon>
        <taxon>Microbulbiferaceae</taxon>
        <taxon>Microbulbifer</taxon>
    </lineage>
</organism>
<dbReference type="PROSITE" id="PS50850">
    <property type="entry name" value="MFS"/>
    <property type="match status" value="1"/>
</dbReference>
<evidence type="ECO:0000256" key="1">
    <source>
        <dbReference type="ARBA" id="ARBA00004651"/>
    </source>
</evidence>
<keyword evidence="10" id="KW-1185">Reference proteome</keyword>
<dbReference type="PANTHER" id="PTHR43266:SF2">
    <property type="entry name" value="MAJOR FACILITATOR SUPERFAMILY (MFS) PROFILE DOMAIN-CONTAINING PROTEIN"/>
    <property type="match status" value="1"/>
</dbReference>
<sequence>MAKAEANTLINLASSLYVIPYFLFSLAAGQLADKYEKSRVIRIIKAAEILIAVLGTIALLTNDRVLSFIVLMLFATHTALFSPVRYAILPQHLKKPELLGGNGLAQVASFAGLLVGTIVGTLLAGYIGQGKPGLLYLSLVMVTVAILGYFSSKAIPLAPSSAPNLKIYWNPITQTLRIMREVVKIPTVFYAIIANSWFWLLSTAYLTQVPSFVRNVLGASEPVITLLLCCLTIGVAIGSLMCESLSRGRVELGLVAVGGLGMTVAGAWLGILSGGYQMLSNASLIEYLKSDGGYTILFITTFFGTAGGIFIVPLYTIIQDRTSEKIRAQVISVNNVLNALFVVIISITIIGLLDLARMTIPQLFSLLAVLNFFMLVLLVFRMPEMLFDTLAWLTYFLPRRTRYEGLERLPPDGPALLLASYSNLLTPFIISGATPRKVRFIPSDSITNSPSLHALLRKSDSVPKNYYGPQTPEPKRKHVAIREAEKNQQLLCILVEENSKEELEGLVILLKEILQESSLPLIPLSIKGSLSRDPTSYRRNLKTLVQVSSPIPVSDITLKRLSDNLKGASLL</sequence>
<feature type="transmembrane region" description="Helical" evidence="7">
    <location>
        <begin position="43"/>
        <end position="60"/>
    </location>
</feature>
<feature type="transmembrane region" description="Helical" evidence="7">
    <location>
        <begin position="187"/>
        <end position="207"/>
    </location>
</feature>
<dbReference type="GO" id="GO:0022857">
    <property type="term" value="F:transmembrane transporter activity"/>
    <property type="evidence" value="ECO:0007669"/>
    <property type="project" value="InterPro"/>
</dbReference>
<feature type="transmembrane region" description="Helical" evidence="7">
    <location>
        <begin position="107"/>
        <end position="127"/>
    </location>
</feature>
<dbReference type="InterPro" id="IPR036259">
    <property type="entry name" value="MFS_trans_sf"/>
</dbReference>
<evidence type="ECO:0000256" key="7">
    <source>
        <dbReference type="SAM" id="Phobius"/>
    </source>
</evidence>
<comment type="caution">
    <text evidence="9">The sequence shown here is derived from an EMBL/GenBank/DDBJ whole genome shotgun (WGS) entry which is preliminary data.</text>
</comment>
<dbReference type="PANTHER" id="PTHR43266">
    <property type="entry name" value="MACROLIDE-EFFLUX PROTEIN"/>
    <property type="match status" value="1"/>
</dbReference>
<feature type="transmembrane region" description="Helical" evidence="7">
    <location>
        <begin position="296"/>
        <end position="318"/>
    </location>
</feature>
<dbReference type="GO" id="GO:0005886">
    <property type="term" value="C:plasma membrane"/>
    <property type="evidence" value="ECO:0007669"/>
    <property type="project" value="UniProtKB-SubCell"/>
</dbReference>
<keyword evidence="2" id="KW-0813">Transport</keyword>
<feature type="domain" description="Major facilitator superfamily (MFS) profile" evidence="8">
    <location>
        <begin position="1"/>
        <end position="386"/>
    </location>
</feature>